<proteinExistence type="predicted"/>
<gene>
    <name evidence="1" type="ORF">HPG69_006523</name>
</gene>
<name>A0A7J7F6I6_DICBM</name>
<protein>
    <submittedName>
        <fullName evidence="1">Uncharacterized protein</fullName>
    </submittedName>
</protein>
<evidence type="ECO:0000313" key="2">
    <source>
        <dbReference type="Proteomes" id="UP000551758"/>
    </source>
</evidence>
<dbReference type="EMBL" id="JACDTQ010001259">
    <property type="protein sequence ID" value="KAF5923354.1"/>
    <property type="molecule type" value="Genomic_DNA"/>
</dbReference>
<organism evidence="1 2">
    <name type="scientific">Diceros bicornis minor</name>
    <name type="common">South-central black rhinoceros</name>
    <dbReference type="NCBI Taxonomy" id="77932"/>
    <lineage>
        <taxon>Eukaryota</taxon>
        <taxon>Metazoa</taxon>
        <taxon>Chordata</taxon>
        <taxon>Craniata</taxon>
        <taxon>Vertebrata</taxon>
        <taxon>Euteleostomi</taxon>
        <taxon>Mammalia</taxon>
        <taxon>Eutheria</taxon>
        <taxon>Laurasiatheria</taxon>
        <taxon>Perissodactyla</taxon>
        <taxon>Rhinocerotidae</taxon>
        <taxon>Diceros</taxon>
    </lineage>
</organism>
<dbReference type="AlphaFoldDB" id="A0A7J7F6I6"/>
<comment type="caution">
    <text evidence="1">The sequence shown here is derived from an EMBL/GenBank/DDBJ whole genome shotgun (WGS) entry which is preliminary data.</text>
</comment>
<reference evidence="1 2" key="1">
    <citation type="journal article" date="2020" name="Mol. Biol. Evol.">
        <title>Interspecific Gene Flow and the Evolution of Specialization in Black and White Rhinoceros.</title>
        <authorList>
            <person name="Moodley Y."/>
            <person name="Westbury M.V."/>
            <person name="Russo I.M."/>
            <person name="Gopalakrishnan S."/>
            <person name="Rakotoarivelo A."/>
            <person name="Olsen R.A."/>
            <person name="Prost S."/>
            <person name="Tunstall T."/>
            <person name="Ryder O.A."/>
            <person name="Dalen L."/>
            <person name="Bruford M.W."/>
        </authorList>
    </citation>
    <scope>NUCLEOTIDE SEQUENCE [LARGE SCALE GENOMIC DNA]</scope>
    <source>
        <strain evidence="1">SBR-YM</strain>
        <tissue evidence="1">Skin</tissue>
    </source>
</reference>
<evidence type="ECO:0000313" key="1">
    <source>
        <dbReference type="EMBL" id="KAF5923354.1"/>
    </source>
</evidence>
<dbReference type="Proteomes" id="UP000551758">
    <property type="component" value="Unassembled WGS sequence"/>
</dbReference>
<accession>A0A7J7F6I6</accession>
<keyword evidence="2" id="KW-1185">Reference proteome</keyword>
<sequence length="101" mass="11123">MTVTSCSDCCTIYSICYFCSAGGSTVSSTLISPPEAYMGFTPNNLSGTTAKTTTASTILSLGLSWFGKFAFPKYKHNNMKTWTVHYRHDFGNYCSYFNCGQ</sequence>